<comment type="caution">
    <text evidence="1">The sequence shown here is derived from an EMBL/GenBank/DDBJ whole genome shotgun (WGS) entry which is preliminary data.</text>
</comment>
<dbReference type="AlphaFoldDB" id="A0A934S850"/>
<accession>A0A934S850</accession>
<evidence type="ECO:0000313" key="2">
    <source>
        <dbReference type="Proteomes" id="UP000617628"/>
    </source>
</evidence>
<reference evidence="1" key="1">
    <citation type="submission" date="2021-01" db="EMBL/GenBank/DDBJ databases">
        <title>Modified the classification status of verrucomicrobia.</title>
        <authorList>
            <person name="Feng X."/>
        </authorList>
    </citation>
    <scope>NUCLEOTIDE SEQUENCE</scope>
    <source>
        <strain evidence="1">KCTC 13126</strain>
    </source>
</reference>
<dbReference type="RefSeq" id="WP_200359758.1">
    <property type="nucleotide sequence ID" value="NZ_JAENIL010000104.1"/>
</dbReference>
<keyword evidence="2" id="KW-1185">Reference proteome</keyword>
<organism evidence="1 2">
    <name type="scientific">Pelagicoccus mobilis</name>
    <dbReference type="NCBI Taxonomy" id="415221"/>
    <lineage>
        <taxon>Bacteria</taxon>
        <taxon>Pseudomonadati</taxon>
        <taxon>Verrucomicrobiota</taxon>
        <taxon>Opitutia</taxon>
        <taxon>Puniceicoccales</taxon>
        <taxon>Pelagicoccaceae</taxon>
        <taxon>Pelagicoccus</taxon>
    </lineage>
</organism>
<sequence length="131" mass="15276">MIWIQRADFTSVEFGEMTPDEALGILEATNWNELAEEKKKLEEEGKEFCDPGFGYVFEEGEILHLIEPKKEPFSGFYHYQRKGKLFGLIPTTRNETLEFEDLPSEALYEVVRNWSPFDSESTVNRIKKNCT</sequence>
<dbReference type="EMBL" id="JAENIL010000104">
    <property type="protein sequence ID" value="MBK1880608.1"/>
    <property type="molecule type" value="Genomic_DNA"/>
</dbReference>
<gene>
    <name evidence="1" type="ORF">JIN87_27225</name>
</gene>
<protein>
    <submittedName>
        <fullName evidence="1">Uncharacterized protein</fullName>
    </submittedName>
</protein>
<name>A0A934S850_9BACT</name>
<evidence type="ECO:0000313" key="1">
    <source>
        <dbReference type="EMBL" id="MBK1880608.1"/>
    </source>
</evidence>
<proteinExistence type="predicted"/>
<dbReference type="Proteomes" id="UP000617628">
    <property type="component" value="Unassembled WGS sequence"/>
</dbReference>